<evidence type="ECO:0000256" key="8">
    <source>
        <dbReference type="ARBA" id="ARBA00023004"/>
    </source>
</evidence>
<proteinExistence type="inferred from homology"/>
<comment type="cofactor">
    <cofactor evidence="1 10">
        <name>heme</name>
        <dbReference type="ChEBI" id="CHEBI:30413"/>
    </cofactor>
</comment>
<comment type="similarity">
    <text evidence="2 11">Belongs to the cytochrome P450 family.</text>
</comment>
<sequence>MGVWLTLFFISLATSLALWFLKLFTKPAKKRLPPGPWTLPIIGSLHHVVSRLPHRTMMELSRRHGPLMLLRLGEVDTLVVSSAEVAELVMKTNDLVFADRPHSATHDIIGCGGKNIFFSPSGKYLHQMRSTVNVSKILMALTNNIVTRAVFGGKFTQQGKYLHELDKVLTVLGGFCLVDLFPSSRLVWCLSNGNRQIKKAYGRIQHIICKVIEGRMAARAAGDGVTRTDEEDLLDVLLRLQQDDSLEFPLTTENIGAVLFDIFAGGTETKGGVLAWAMSELVHAPESMIKAQQEVRDVLGTNVYINVFAISRDPRYWNNPEDFKPERFQNSTVNYIGTNFEYVPFGAGRRQCPGIHFSFPVMEMVLTNLLYYFDWKLPHGASLASFDMSEKFGLAVTRRSDLQLRAVPHVQFKAMFSK</sequence>
<evidence type="ECO:0000256" key="1">
    <source>
        <dbReference type="ARBA" id="ARBA00001971"/>
    </source>
</evidence>
<keyword evidence="6" id="KW-1133">Transmembrane helix</keyword>
<keyword evidence="5 10" id="KW-0479">Metal-binding</keyword>
<dbReference type="Pfam" id="PF00067">
    <property type="entry name" value="p450"/>
    <property type="match status" value="2"/>
</dbReference>
<dbReference type="InterPro" id="IPR036396">
    <property type="entry name" value="Cyt_P450_sf"/>
</dbReference>
<evidence type="ECO:0000256" key="7">
    <source>
        <dbReference type="ARBA" id="ARBA00023002"/>
    </source>
</evidence>
<evidence type="ECO:0000256" key="3">
    <source>
        <dbReference type="ARBA" id="ARBA00022617"/>
    </source>
</evidence>
<keyword evidence="9 11" id="KW-0503">Monooxygenase</keyword>
<dbReference type="InterPro" id="IPR002401">
    <property type="entry name" value="Cyt_P450_E_grp-I"/>
</dbReference>
<evidence type="ECO:0000313" key="12">
    <source>
        <dbReference type="EnsemblPlants" id="EMT07521"/>
    </source>
</evidence>
<evidence type="ECO:0000256" key="5">
    <source>
        <dbReference type="ARBA" id="ARBA00022723"/>
    </source>
</evidence>
<dbReference type="InterPro" id="IPR017972">
    <property type="entry name" value="Cyt_P450_CS"/>
</dbReference>
<organism evidence="12">
    <name type="scientific">Aegilops tauschii</name>
    <name type="common">Tausch's goatgrass</name>
    <name type="synonym">Aegilops squarrosa</name>
    <dbReference type="NCBI Taxonomy" id="37682"/>
    <lineage>
        <taxon>Eukaryota</taxon>
        <taxon>Viridiplantae</taxon>
        <taxon>Streptophyta</taxon>
        <taxon>Embryophyta</taxon>
        <taxon>Tracheophyta</taxon>
        <taxon>Spermatophyta</taxon>
        <taxon>Magnoliopsida</taxon>
        <taxon>Liliopsida</taxon>
        <taxon>Poales</taxon>
        <taxon>Poaceae</taxon>
        <taxon>BOP clade</taxon>
        <taxon>Pooideae</taxon>
        <taxon>Triticodae</taxon>
        <taxon>Triticeae</taxon>
        <taxon>Triticinae</taxon>
        <taxon>Aegilops</taxon>
    </lineage>
</organism>
<reference evidence="12" key="1">
    <citation type="submission" date="2015-06" db="UniProtKB">
        <authorList>
            <consortium name="EnsemblPlants"/>
        </authorList>
    </citation>
    <scope>IDENTIFICATION</scope>
</reference>
<dbReference type="EnsemblPlants" id="EMT07521">
    <property type="protein sequence ID" value="EMT07521"/>
    <property type="gene ID" value="F775_21450"/>
</dbReference>
<keyword evidence="3 10" id="KW-0349">Heme</keyword>
<dbReference type="PANTHER" id="PTHR47955:SF19">
    <property type="entry name" value="CYTOCHROME P450 71A9-LIKE ISOFORM X1"/>
    <property type="match status" value="1"/>
</dbReference>
<dbReference type="PANTHER" id="PTHR47955">
    <property type="entry name" value="CYTOCHROME P450 FAMILY 71 PROTEIN"/>
    <property type="match status" value="1"/>
</dbReference>
<accession>M8B0I6</accession>
<keyword evidence="6" id="KW-0472">Membrane</keyword>
<dbReference type="GO" id="GO:0016705">
    <property type="term" value="F:oxidoreductase activity, acting on paired donors, with incorporation or reduction of molecular oxygen"/>
    <property type="evidence" value="ECO:0007669"/>
    <property type="project" value="InterPro"/>
</dbReference>
<feature type="binding site" description="axial binding residue" evidence="10">
    <location>
        <position position="352"/>
    </location>
    <ligand>
        <name>heme</name>
        <dbReference type="ChEBI" id="CHEBI:30413"/>
    </ligand>
    <ligandPart>
        <name>Fe</name>
        <dbReference type="ChEBI" id="CHEBI:18248"/>
    </ligandPart>
</feature>
<dbReference type="GO" id="GO:0020037">
    <property type="term" value="F:heme binding"/>
    <property type="evidence" value="ECO:0007669"/>
    <property type="project" value="InterPro"/>
</dbReference>
<keyword evidence="4" id="KW-0812">Transmembrane</keyword>
<protein>
    <submittedName>
        <fullName evidence="12">Cytochrome P450 71D7</fullName>
    </submittedName>
</protein>
<dbReference type="GO" id="GO:0005506">
    <property type="term" value="F:iron ion binding"/>
    <property type="evidence" value="ECO:0007669"/>
    <property type="project" value="InterPro"/>
</dbReference>
<evidence type="ECO:0000256" key="11">
    <source>
        <dbReference type="RuleBase" id="RU000461"/>
    </source>
</evidence>
<dbReference type="AlphaFoldDB" id="M8B0I6"/>
<evidence type="ECO:0000256" key="2">
    <source>
        <dbReference type="ARBA" id="ARBA00010617"/>
    </source>
</evidence>
<dbReference type="InterPro" id="IPR001128">
    <property type="entry name" value="Cyt_P450"/>
</dbReference>
<evidence type="ECO:0000256" key="4">
    <source>
        <dbReference type="ARBA" id="ARBA00022692"/>
    </source>
</evidence>
<keyword evidence="8 10" id="KW-0408">Iron</keyword>
<keyword evidence="7 11" id="KW-0560">Oxidoreductase</keyword>
<dbReference type="PRINTS" id="PR00463">
    <property type="entry name" value="EP450I"/>
</dbReference>
<name>M8B0I6_AEGTA</name>
<evidence type="ECO:0000256" key="9">
    <source>
        <dbReference type="ARBA" id="ARBA00023033"/>
    </source>
</evidence>
<dbReference type="PROSITE" id="PS00086">
    <property type="entry name" value="CYTOCHROME_P450"/>
    <property type="match status" value="1"/>
</dbReference>
<dbReference type="GO" id="GO:0004497">
    <property type="term" value="F:monooxygenase activity"/>
    <property type="evidence" value="ECO:0007669"/>
    <property type="project" value="UniProtKB-KW"/>
</dbReference>
<dbReference type="SUPFAM" id="SSF48264">
    <property type="entry name" value="Cytochrome P450"/>
    <property type="match status" value="1"/>
</dbReference>
<dbReference type="Gene3D" id="1.10.630.10">
    <property type="entry name" value="Cytochrome P450"/>
    <property type="match status" value="2"/>
</dbReference>
<evidence type="ECO:0000256" key="10">
    <source>
        <dbReference type="PIRSR" id="PIRSR602401-1"/>
    </source>
</evidence>
<evidence type="ECO:0000256" key="6">
    <source>
        <dbReference type="ARBA" id="ARBA00022989"/>
    </source>
</evidence>